<feature type="compositionally biased region" description="Low complexity" evidence="6">
    <location>
        <begin position="540"/>
        <end position="555"/>
    </location>
</feature>
<comment type="caution">
    <text evidence="8">The sequence shown here is derived from an EMBL/GenBank/DDBJ whole genome shotgun (WGS) entry which is preliminary data.</text>
</comment>
<dbReference type="GO" id="GO:0016301">
    <property type="term" value="F:kinase activity"/>
    <property type="evidence" value="ECO:0007669"/>
    <property type="project" value="UniProtKB-KW"/>
</dbReference>
<feature type="compositionally biased region" description="Low complexity" evidence="6">
    <location>
        <begin position="482"/>
        <end position="520"/>
    </location>
</feature>
<keyword evidence="3 8" id="KW-0418">Kinase</keyword>
<feature type="compositionally biased region" description="Basic and acidic residues" evidence="6">
    <location>
        <begin position="564"/>
        <end position="573"/>
    </location>
</feature>
<dbReference type="Pfam" id="PF00069">
    <property type="entry name" value="Pkinase"/>
    <property type="match status" value="1"/>
</dbReference>
<dbReference type="PROSITE" id="PS50011">
    <property type="entry name" value="PROTEIN_KINASE_DOM"/>
    <property type="match status" value="1"/>
</dbReference>
<evidence type="ECO:0000256" key="3">
    <source>
        <dbReference type="ARBA" id="ARBA00022777"/>
    </source>
</evidence>
<dbReference type="InterPro" id="IPR017441">
    <property type="entry name" value="Protein_kinase_ATP_BS"/>
</dbReference>
<dbReference type="Proteomes" id="UP001470023">
    <property type="component" value="Unassembled WGS sequence"/>
</dbReference>
<evidence type="ECO:0000256" key="6">
    <source>
        <dbReference type="SAM" id="MobiDB-lite"/>
    </source>
</evidence>
<dbReference type="CDD" id="cd00093">
    <property type="entry name" value="HTH_XRE"/>
    <property type="match status" value="1"/>
</dbReference>
<dbReference type="InterPro" id="IPR011009">
    <property type="entry name" value="Kinase-like_dom_sf"/>
</dbReference>
<dbReference type="PROSITE" id="PS00107">
    <property type="entry name" value="PROTEIN_KINASE_ATP"/>
    <property type="match status" value="1"/>
</dbReference>
<dbReference type="InterPro" id="IPR008271">
    <property type="entry name" value="Ser/Thr_kinase_AS"/>
</dbReference>
<dbReference type="CDD" id="cd14014">
    <property type="entry name" value="STKc_PknB_like"/>
    <property type="match status" value="1"/>
</dbReference>
<organism evidence="8 9">
    <name type="scientific">Streptomyces sp. 900105245</name>
    <dbReference type="NCBI Taxonomy" id="3154379"/>
    <lineage>
        <taxon>Bacteria</taxon>
        <taxon>Bacillati</taxon>
        <taxon>Actinomycetota</taxon>
        <taxon>Actinomycetes</taxon>
        <taxon>Kitasatosporales</taxon>
        <taxon>Streptomycetaceae</taxon>
        <taxon>Streptomyces</taxon>
    </lineage>
</organism>
<name>A0ABV1UF89_9ACTN</name>
<evidence type="ECO:0000256" key="1">
    <source>
        <dbReference type="ARBA" id="ARBA00022679"/>
    </source>
</evidence>
<evidence type="ECO:0000313" key="9">
    <source>
        <dbReference type="Proteomes" id="UP001470023"/>
    </source>
</evidence>
<accession>A0ABV1UF89</accession>
<feature type="region of interest" description="Disordered" evidence="6">
    <location>
        <begin position="92"/>
        <end position="130"/>
    </location>
</feature>
<feature type="compositionally biased region" description="Gly residues" evidence="6">
    <location>
        <begin position="521"/>
        <end position="539"/>
    </location>
</feature>
<dbReference type="InterPro" id="IPR000719">
    <property type="entry name" value="Prot_kinase_dom"/>
</dbReference>
<evidence type="ECO:0000256" key="5">
    <source>
        <dbReference type="PROSITE-ProRule" id="PRU10141"/>
    </source>
</evidence>
<dbReference type="EMBL" id="JBEPAZ010000034">
    <property type="protein sequence ID" value="MER6431901.1"/>
    <property type="molecule type" value="Genomic_DNA"/>
</dbReference>
<evidence type="ECO:0000259" key="7">
    <source>
        <dbReference type="PROSITE" id="PS50011"/>
    </source>
</evidence>
<dbReference type="SUPFAM" id="SSF56112">
    <property type="entry name" value="Protein kinase-like (PK-like)"/>
    <property type="match status" value="1"/>
</dbReference>
<dbReference type="InterPro" id="IPR001387">
    <property type="entry name" value="Cro/C1-type_HTH"/>
</dbReference>
<feature type="binding site" evidence="5">
    <location>
        <position position="164"/>
    </location>
    <ligand>
        <name>ATP</name>
        <dbReference type="ChEBI" id="CHEBI:30616"/>
    </ligand>
</feature>
<keyword evidence="2 5" id="KW-0547">Nucleotide-binding</keyword>
<sequence>MAGRREKPIGRGGGPIKEFAEGLRALRNEAGLSYAAMEKRVPFSRATLNEAASGRKLPAKELALAYVQACGADERTLGEWAQRWEAARAEVDRLEKEKTQAAQPGTGDGGTGAALGTRQESVRQTGPHDPRQIGGFRVLGFLGSGAMGRVYLGESTGGRRVAIKVIDGARAGDAEFRARFRHEIDAARRVHGMFTAAVVAADPDAAEPWMATEYVAGPPLQEVVASQGPLKVETAIKLAAGVAEALAAIHGAGVVHRDLKPGNVLVDRDGPKVIDFGIARTRDATALTRTQLVVGTPGYVAPERLTAGQAAPASDVFSLGALLAYAVSGQSPFGTGTTEISYRIVHAEPDLEAVPEVLRELVRWCLTKDPEGRPGPQDVVDWCRPHAGQVGPGWLPAPLDDLVRQRAEEAAAVRAPEDRPTVTEPAPHSGRVMLAVLAVVAVIAAVAGLLVWHPFAEQPFAQGPSPTLSSSGTTGTTGGTNSGSTASAGTTAGTAGATQGSRGGTTTSAPTADSTGATQGPAGGTTSGPTGGTTGGTGDRGSSSGPSGNTSSGSSQGPGGGGSHDNDDDKNDKTGPSQDSSQPILLSTGATVQPRTGTVDCSQPITFTFAATAQRTGTVEYTWLPDQFLINRGNDQRSGSMTFTTPNSQYDTYLVHLEGTHPGDTVQAEVAIQVTSPTIDQQKVGDQFTLTCT</sequence>
<dbReference type="SMART" id="SM00220">
    <property type="entry name" value="S_TKc"/>
    <property type="match status" value="1"/>
</dbReference>
<dbReference type="PANTHER" id="PTHR43289">
    <property type="entry name" value="MITOGEN-ACTIVATED PROTEIN KINASE KINASE KINASE 20-RELATED"/>
    <property type="match status" value="1"/>
</dbReference>
<keyword evidence="4 5" id="KW-0067">ATP-binding</keyword>
<feature type="compositionally biased region" description="Polar residues" evidence="6">
    <location>
        <begin position="574"/>
        <end position="585"/>
    </location>
</feature>
<proteinExistence type="predicted"/>
<feature type="domain" description="Protein kinase" evidence="7">
    <location>
        <begin position="136"/>
        <end position="387"/>
    </location>
</feature>
<feature type="region of interest" description="Disordered" evidence="6">
    <location>
        <begin position="462"/>
        <end position="585"/>
    </location>
</feature>
<evidence type="ECO:0000313" key="8">
    <source>
        <dbReference type="EMBL" id="MER6431901.1"/>
    </source>
</evidence>
<keyword evidence="1" id="KW-0808">Transferase</keyword>
<dbReference type="RefSeq" id="WP_352064837.1">
    <property type="nucleotide sequence ID" value="NZ_JBEPAZ010000034.1"/>
</dbReference>
<dbReference type="SMART" id="SM00530">
    <property type="entry name" value="HTH_XRE"/>
    <property type="match status" value="1"/>
</dbReference>
<protein>
    <submittedName>
        <fullName evidence="8">Protein kinase</fullName>
    </submittedName>
</protein>
<keyword evidence="9" id="KW-1185">Reference proteome</keyword>
<dbReference type="Gene3D" id="3.30.200.20">
    <property type="entry name" value="Phosphorylase Kinase, domain 1"/>
    <property type="match status" value="1"/>
</dbReference>
<dbReference type="PANTHER" id="PTHR43289:SF34">
    <property type="entry name" value="SERINE_THREONINE-PROTEIN KINASE YBDM-RELATED"/>
    <property type="match status" value="1"/>
</dbReference>
<reference evidence="8 9" key="1">
    <citation type="submission" date="2024-06" db="EMBL/GenBank/DDBJ databases">
        <title>The Natural Products Discovery Center: Release of the First 8490 Sequenced Strains for Exploring Actinobacteria Biosynthetic Diversity.</title>
        <authorList>
            <person name="Kalkreuter E."/>
            <person name="Kautsar S.A."/>
            <person name="Yang D."/>
            <person name="Bader C.D."/>
            <person name="Teijaro C.N."/>
            <person name="Fluegel L."/>
            <person name="Davis C.M."/>
            <person name="Simpson J.R."/>
            <person name="Lauterbach L."/>
            <person name="Steele A.D."/>
            <person name="Gui C."/>
            <person name="Meng S."/>
            <person name="Li G."/>
            <person name="Viehrig K."/>
            <person name="Ye F."/>
            <person name="Su P."/>
            <person name="Kiefer A.F."/>
            <person name="Nichols A."/>
            <person name="Cepeda A.J."/>
            <person name="Yan W."/>
            <person name="Fan B."/>
            <person name="Jiang Y."/>
            <person name="Adhikari A."/>
            <person name="Zheng C.-J."/>
            <person name="Schuster L."/>
            <person name="Cowan T.M."/>
            <person name="Smanski M.J."/>
            <person name="Chevrette M.G."/>
            <person name="De Carvalho L.P.S."/>
            <person name="Shen B."/>
        </authorList>
    </citation>
    <scope>NUCLEOTIDE SEQUENCE [LARGE SCALE GENOMIC DNA]</scope>
    <source>
        <strain evidence="8 9">NPDC001166</strain>
    </source>
</reference>
<dbReference type="Gene3D" id="1.10.510.10">
    <property type="entry name" value="Transferase(Phosphotransferase) domain 1"/>
    <property type="match status" value="1"/>
</dbReference>
<evidence type="ECO:0000256" key="2">
    <source>
        <dbReference type="ARBA" id="ARBA00022741"/>
    </source>
</evidence>
<dbReference type="Pfam" id="PF13560">
    <property type="entry name" value="HTH_31"/>
    <property type="match status" value="1"/>
</dbReference>
<evidence type="ECO:0000256" key="4">
    <source>
        <dbReference type="ARBA" id="ARBA00022840"/>
    </source>
</evidence>
<dbReference type="PROSITE" id="PS00108">
    <property type="entry name" value="PROTEIN_KINASE_ST"/>
    <property type="match status" value="1"/>
</dbReference>
<gene>
    <name evidence="8" type="ORF">ABT272_29870</name>
</gene>